<dbReference type="RefSeq" id="WP_184463557.1">
    <property type="nucleotide sequence ID" value="NZ_JACHHW010000006.1"/>
</dbReference>
<keyword evidence="3" id="KW-1185">Reference proteome</keyword>
<dbReference type="EMBL" id="JACHHW010000006">
    <property type="protein sequence ID" value="MBB5188323.1"/>
    <property type="molecule type" value="Genomic_DNA"/>
</dbReference>
<name>A0A840R769_9GAMM</name>
<feature type="transmembrane region" description="Helical" evidence="1">
    <location>
        <begin position="63"/>
        <end position="80"/>
    </location>
</feature>
<keyword evidence="1" id="KW-0472">Membrane</keyword>
<dbReference type="Proteomes" id="UP000536640">
    <property type="component" value="Unassembled WGS sequence"/>
</dbReference>
<feature type="transmembrane region" description="Helical" evidence="1">
    <location>
        <begin position="27"/>
        <end position="51"/>
    </location>
</feature>
<sequence>MSSRDVRRGVTRAGWNKSHSDWYSVHFVMLCVLIGVLFTSWWVFLVALFIVSALETTSIGGRLMLWVYMIPWAVILGAIGAAIGGIPAACVFGIIGGGIVYVTLESGRQYLHDL</sequence>
<accession>A0A840R769</accession>
<dbReference type="AlphaFoldDB" id="A0A840R769"/>
<evidence type="ECO:0000313" key="2">
    <source>
        <dbReference type="EMBL" id="MBB5188323.1"/>
    </source>
</evidence>
<keyword evidence="1" id="KW-1133">Transmembrane helix</keyword>
<gene>
    <name evidence="2" type="ORF">HNQ57_002602</name>
</gene>
<comment type="caution">
    <text evidence="2">The sequence shown here is derived from an EMBL/GenBank/DDBJ whole genome shotgun (WGS) entry which is preliminary data.</text>
</comment>
<keyword evidence="1" id="KW-0812">Transmembrane</keyword>
<protein>
    <submittedName>
        <fullName evidence="2">Uncharacterized protein</fullName>
    </submittedName>
</protein>
<organism evidence="2 3">
    <name type="scientific">Zhongshania antarctica</name>
    <dbReference type="NCBI Taxonomy" id="641702"/>
    <lineage>
        <taxon>Bacteria</taxon>
        <taxon>Pseudomonadati</taxon>
        <taxon>Pseudomonadota</taxon>
        <taxon>Gammaproteobacteria</taxon>
        <taxon>Cellvibrionales</taxon>
        <taxon>Spongiibacteraceae</taxon>
        <taxon>Zhongshania</taxon>
    </lineage>
</organism>
<proteinExistence type="predicted"/>
<evidence type="ECO:0000313" key="3">
    <source>
        <dbReference type="Proteomes" id="UP000536640"/>
    </source>
</evidence>
<reference evidence="2 3" key="1">
    <citation type="submission" date="2020-08" db="EMBL/GenBank/DDBJ databases">
        <title>Genomic Encyclopedia of Type Strains, Phase IV (KMG-IV): sequencing the most valuable type-strain genomes for metagenomic binning, comparative biology and taxonomic classification.</title>
        <authorList>
            <person name="Goeker M."/>
        </authorList>
    </citation>
    <scope>NUCLEOTIDE SEQUENCE [LARGE SCALE GENOMIC DNA]</scope>
    <source>
        <strain evidence="2 3">DSM 25701</strain>
    </source>
</reference>
<evidence type="ECO:0000256" key="1">
    <source>
        <dbReference type="SAM" id="Phobius"/>
    </source>
</evidence>